<comment type="similarity">
    <text evidence="2">Belongs to the UPF0291 family.</text>
</comment>
<evidence type="ECO:0000256" key="3">
    <source>
        <dbReference type="SAM" id="MobiDB-lite"/>
    </source>
</evidence>
<dbReference type="InterPro" id="IPR009242">
    <property type="entry name" value="DUF896"/>
</dbReference>
<dbReference type="STRING" id="868595.Desca_2247"/>
<dbReference type="EMBL" id="CP002736">
    <property type="protein sequence ID" value="AEF95085.1"/>
    <property type="molecule type" value="Genomic_DNA"/>
</dbReference>
<evidence type="ECO:0000256" key="1">
    <source>
        <dbReference type="ARBA" id="ARBA00022490"/>
    </source>
</evidence>
<dbReference type="eggNOG" id="COG4224">
    <property type="taxonomic scope" value="Bacteria"/>
</dbReference>
<dbReference type="Proteomes" id="UP000009226">
    <property type="component" value="Chromosome"/>
</dbReference>
<accession>F6B2X7</accession>
<dbReference type="Pfam" id="PF05979">
    <property type="entry name" value="DUF896"/>
    <property type="match status" value="1"/>
</dbReference>
<dbReference type="KEGG" id="dca:Desca_2247"/>
<keyword evidence="1 2" id="KW-0963">Cytoplasm</keyword>
<organism evidence="4 5">
    <name type="scientific">Desulfotomaculum nigrificans (strain DSM 14880 / VKM B-2319 / CO-1-SRB)</name>
    <name type="common">Desulfotomaculum carboxydivorans</name>
    <dbReference type="NCBI Taxonomy" id="868595"/>
    <lineage>
        <taxon>Bacteria</taxon>
        <taxon>Bacillati</taxon>
        <taxon>Bacillota</taxon>
        <taxon>Clostridia</taxon>
        <taxon>Eubacteriales</taxon>
        <taxon>Desulfotomaculaceae</taxon>
        <taxon>Desulfotomaculum</taxon>
    </lineage>
</organism>
<dbReference type="GO" id="GO:0005737">
    <property type="term" value="C:cytoplasm"/>
    <property type="evidence" value="ECO:0007669"/>
    <property type="project" value="UniProtKB-SubCell"/>
</dbReference>
<protein>
    <recommendedName>
        <fullName evidence="2">UPF0291 protein Desca_2247</fullName>
    </recommendedName>
</protein>
<name>F6B2X7_DESCC</name>
<dbReference type="HAMAP" id="MF_01103">
    <property type="entry name" value="UPF0291"/>
    <property type="match status" value="1"/>
</dbReference>
<dbReference type="SUPFAM" id="SSF158221">
    <property type="entry name" value="YnzC-like"/>
    <property type="match status" value="1"/>
</dbReference>
<evidence type="ECO:0000313" key="5">
    <source>
        <dbReference type="Proteomes" id="UP000009226"/>
    </source>
</evidence>
<proteinExistence type="inferred from homology"/>
<comment type="subcellular location">
    <subcellularLocation>
        <location evidence="2">Cytoplasm</location>
    </subcellularLocation>
</comment>
<sequence>MLDKTDFTLYTCSLLKQHVILTFEVIAIITKELVDRINALARKQRAEGLTAEEKEEQRKLRQEYLKGIRSQVLDSLSRIKFVEDEKPNNTSGSCSCGHLHHKESHKGHTH</sequence>
<dbReference type="Gene3D" id="1.10.287.540">
    <property type="entry name" value="Helix hairpin bin"/>
    <property type="match status" value="1"/>
</dbReference>
<dbReference type="PANTHER" id="PTHR37300:SF2">
    <property type="entry name" value="UPF0291 PROTEIN BC_1827"/>
    <property type="match status" value="1"/>
</dbReference>
<reference evidence="4" key="1">
    <citation type="submission" date="2011-05" db="EMBL/GenBank/DDBJ databases">
        <title>Complete sequence of Desulfotomaculum carboxydivorans CO-1-SRB.</title>
        <authorList>
            <consortium name="US DOE Joint Genome Institute"/>
            <person name="Lucas S."/>
            <person name="Han J."/>
            <person name="Lapidus A."/>
            <person name="Cheng J.-F."/>
            <person name="Goodwin L."/>
            <person name="Pitluck S."/>
            <person name="Peters L."/>
            <person name="Mikhailova N."/>
            <person name="Lu M."/>
            <person name="Han C."/>
            <person name="Tapia R."/>
            <person name="Land M."/>
            <person name="Hauser L."/>
            <person name="Kyrpides N."/>
            <person name="Ivanova N."/>
            <person name="Pagani I."/>
            <person name="Stams A."/>
            <person name="Plugge C."/>
            <person name="Muyzer G."/>
            <person name="Kuever J."/>
            <person name="Parshina S."/>
            <person name="Ivanova A."/>
            <person name="Nazina T."/>
            <person name="Woyke T."/>
        </authorList>
    </citation>
    <scope>NUCLEOTIDE SEQUENCE [LARGE SCALE GENOMIC DNA]</scope>
    <source>
        <strain evidence="4">CO-1-SRB</strain>
    </source>
</reference>
<dbReference type="AlphaFoldDB" id="F6B2X7"/>
<evidence type="ECO:0000313" key="4">
    <source>
        <dbReference type="EMBL" id="AEF95085.1"/>
    </source>
</evidence>
<feature type="compositionally biased region" description="Basic residues" evidence="3">
    <location>
        <begin position="98"/>
        <end position="110"/>
    </location>
</feature>
<feature type="region of interest" description="Disordered" evidence="3">
    <location>
        <begin position="85"/>
        <end position="110"/>
    </location>
</feature>
<keyword evidence="5" id="KW-1185">Reference proteome</keyword>
<evidence type="ECO:0000256" key="2">
    <source>
        <dbReference type="HAMAP-Rule" id="MF_01103"/>
    </source>
</evidence>
<dbReference type="HOGENOM" id="CLU_173137_2_0_9"/>
<gene>
    <name evidence="4" type="ordered locus">Desca_2247</name>
</gene>
<dbReference type="PANTHER" id="PTHR37300">
    <property type="entry name" value="UPF0291 PROTEIN CBO2609/CLC_2481"/>
    <property type="match status" value="1"/>
</dbReference>